<dbReference type="Proteomes" id="UP000068447">
    <property type="component" value="Chromosome"/>
</dbReference>
<sequence length="414" mass="47618">MSKQISPTGQKPRVKIVAIAKDEAAYIPEWVHHHLYHGFDAIDVYINRTTDNSMAVLDCIHQRYPQVRGRSADWIDLCPAGAQNCLQYIVYASALDEARQSGEFDYLLFLDIDEFWTPKSLKLSIQDVITANPDADTISFGWINAFGQKQAFSQLPQRIKGKINPLVKTLVKLTANVSRVGYHFPELRDGKSVMADGDTFRADPNLREGLHPDLQHLRPVMVIHRLFRSPMEYVSLLHRGRPSDELQLKLNRGGYNVAIGREVCFELNKKNYAEYDVHRRQFIEGLDIQQELEAGREFVQQRYHKTLAHVQTVPRKYFPDLFRVFRGCTRAEYKALTDAIVNSKKLQRCKDADELIELAKEIEKSDVKVAYHVWLLASELRPRGPLIRKRVAEYADLDLQAGIRRSDLFGQQAE</sequence>
<evidence type="ECO:0000313" key="1">
    <source>
        <dbReference type="EMBL" id="ALS99241.1"/>
    </source>
</evidence>
<dbReference type="OrthoDB" id="3760425at2"/>
<dbReference type="RefSeq" id="WP_062481294.1">
    <property type="nucleotide sequence ID" value="NZ_CP013650.1"/>
</dbReference>
<dbReference type="STRING" id="1526571.AT746_13905"/>
<dbReference type="KEGG" id="lal:AT746_13905"/>
<protein>
    <recommendedName>
        <fullName evidence="3">Glycosyl transferase family 2</fullName>
    </recommendedName>
</protein>
<evidence type="ECO:0000313" key="2">
    <source>
        <dbReference type="Proteomes" id="UP000068447"/>
    </source>
</evidence>
<keyword evidence="2" id="KW-1185">Reference proteome</keyword>
<dbReference type="EMBL" id="CP013650">
    <property type="protein sequence ID" value="ALS99241.1"/>
    <property type="molecule type" value="Genomic_DNA"/>
</dbReference>
<reference evidence="1 2" key="1">
    <citation type="submission" date="2015-12" db="EMBL/GenBank/DDBJ databases">
        <title>Complete genome of Lacimicrobium alkaliphilum KCTC 32984.</title>
        <authorList>
            <person name="Kim S.-G."/>
            <person name="Lee Y.-J."/>
        </authorList>
    </citation>
    <scope>NUCLEOTIDE SEQUENCE [LARGE SCALE GENOMIC DNA]</scope>
    <source>
        <strain evidence="1 2">YelD216</strain>
    </source>
</reference>
<dbReference type="AlphaFoldDB" id="A0A0U3B6P7"/>
<organism evidence="1 2">
    <name type="scientific">Lacimicrobium alkaliphilum</name>
    <dbReference type="NCBI Taxonomy" id="1526571"/>
    <lineage>
        <taxon>Bacteria</taxon>
        <taxon>Pseudomonadati</taxon>
        <taxon>Pseudomonadota</taxon>
        <taxon>Gammaproteobacteria</taxon>
        <taxon>Alteromonadales</taxon>
        <taxon>Alteromonadaceae</taxon>
        <taxon>Lacimicrobium</taxon>
    </lineage>
</organism>
<evidence type="ECO:0008006" key="3">
    <source>
        <dbReference type="Google" id="ProtNLM"/>
    </source>
</evidence>
<accession>A0A0U3B6P7</accession>
<dbReference type="CDD" id="cd00761">
    <property type="entry name" value="Glyco_tranf_GTA_type"/>
    <property type="match status" value="1"/>
</dbReference>
<gene>
    <name evidence="1" type="ORF">AT746_13905</name>
</gene>
<dbReference type="Pfam" id="PF13704">
    <property type="entry name" value="Glyco_tranf_2_4"/>
    <property type="match status" value="1"/>
</dbReference>
<proteinExistence type="predicted"/>
<name>A0A0U3B6P7_9ALTE</name>